<keyword evidence="1" id="KW-1133">Transmembrane helix</keyword>
<sequence length="179" mass="20036">MTSLDYGGAGPSLMHSRPSCDPVIVDRLNWEPLQTPWYVFYRQRNAARRIAPSYFIQSLRRPTNPGASPCFDAYRTSLANDGCSDHLLDSRVLEVTSIRTATVADSPQNAPRALSEITTRTWYITEKSWSKPARLAVLPEARDGPWVCLSRYALRRSSLLFLITTATCPAALLLSVFDL</sequence>
<evidence type="ECO:0000313" key="2">
    <source>
        <dbReference type="EMBL" id="KAK8855357.1"/>
    </source>
</evidence>
<evidence type="ECO:0000256" key="1">
    <source>
        <dbReference type="SAM" id="Phobius"/>
    </source>
</evidence>
<accession>A0ABR2HZM3</accession>
<protein>
    <submittedName>
        <fullName evidence="2">Uncharacterized protein</fullName>
    </submittedName>
</protein>
<keyword evidence="3" id="KW-1185">Reference proteome</keyword>
<gene>
    <name evidence="2" type="ORF">PGQ11_011269</name>
</gene>
<dbReference type="EMBL" id="JAPCWZ010000007">
    <property type="protein sequence ID" value="KAK8855357.1"/>
    <property type="molecule type" value="Genomic_DNA"/>
</dbReference>
<proteinExistence type="predicted"/>
<organism evidence="2 3">
    <name type="scientific">Apiospora arundinis</name>
    <dbReference type="NCBI Taxonomy" id="335852"/>
    <lineage>
        <taxon>Eukaryota</taxon>
        <taxon>Fungi</taxon>
        <taxon>Dikarya</taxon>
        <taxon>Ascomycota</taxon>
        <taxon>Pezizomycotina</taxon>
        <taxon>Sordariomycetes</taxon>
        <taxon>Xylariomycetidae</taxon>
        <taxon>Amphisphaeriales</taxon>
        <taxon>Apiosporaceae</taxon>
        <taxon>Apiospora</taxon>
    </lineage>
</organism>
<dbReference type="Proteomes" id="UP001390339">
    <property type="component" value="Unassembled WGS sequence"/>
</dbReference>
<evidence type="ECO:0000313" key="3">
    <source>
        <dbReference type="Proteomes" id="UP001390339"/>
    </source>
</evidence>
<keyword evidence="1" id="KW-0812">Transmembrane</keyword>
<comment type="caution">
    <text evidence="2">The sequence shown here is derived from an EMBL/GenBank/DDBJ whole genome shotgun (WGS) entry which is preliminary data.</text>
</comment>
<reference evidence="2 3" key="1">
    <citation type="journal article" date="2024" name="IMA Fungus">
        <title>Apiospora arundinis, a panoply of carbohydrate-active enzymes and secondary metabolites.</title>
        <authorList>
            <person name="Sorensen T."/>
            <person name="Petersen C."/>
            <person name="Muurmann A.T."/>
            <person name="Christiansen J.V."/>
            <person name="Brundto M.L."/>
            <person name="Overgaard C.K."/>
            <person name="Boysen A.T."/>
            <person name="Wollenberg R.D."/>
            <person name="Larsen T.O."/>
            <person name="Sorensen J.L."/>
            <person name="Nielsen K.L."/>
            <person name="Sondergaard T.E."/>
        </authorList>
    </citation>
    <scope>NUCLEOTIDE SEQUENCE [LARGE SCALE GENOMIC DNA]</scope>
    <source>
        <strain evidence="2 3">AAU 773</strain>
    </source>
</reference>
<name>A0ABR2HZM3_9PEZI</name>
<keyword evidence="1" id="KW-0472">Membrane</keyword>
<feature type="transmembrane region" description="Helical" evidence="1">
    <location>
        <begin position="159"/>
        <end position="177"/>
    </location>
</feature>